<dbReference type="PANTHER" id="PTHR33099:SF7">
    <property type="entry name" value="MYND-TYPE DOMAIN-CONTAINING PROTEIN"/>
    <property type="match status" value="1"/>
</dbReference>
<reference evidence="3" key="1">
    <citation type="submission" date="2016-04" db="EMBL/GenBank/DDBJ databases">
        <authorList>
            <person name="Nguyen H.D."/>
            <person name="Kesanakurti P."/>
            <person name="Cullis J."/>
            <person name="Levesque C.A."/>
            <person name="Hambleton S."/>
        </authorList>
    </citation>
    <scope>NUCLEOTIDE SEQUENCE</scope>
    <source>
        <strain evidence="3">DAOMC 238032</strain>
    </source>
</reference>
<comment type="caution">
    <text evidence="3">The sequence shown here is derived from an EMBL/GenBank/DDBJ whole genome shotgun (WGS) entry which is preliminary data.</text>
</comment>
<reference evidence="2" key="3">
    <citation type="submission" date="2020-10" db="EMBL/GenBank/DDBJ databases">
        <authorList>
            <person name="Sedaghatjoo S."/>
        </authorList>
    </citation>
    <scope>NUCLEOTIDE SEQUENCE</scope>
    <source>
        <strain evidence="2">AZH3</strain>
    </source>
</reference>
<dbReference type="AlphaFoldDB" id="A0A177VFR8"/>
<dbReference type="Proteomes" id="UP000836402">
    <property type="component" value="Unassembled WGS sequence"/>
</dbReference>
<accession>A0A177VFR8</accession>
<feature type="region of interest" description="Disordered" evidence="1">
    <location>
        <begin position="1"/>
        <end position="28"/>
    </location>
</feature>
<feature type="region of interest" description="Disordered" evidence="1">
    <location>
        <begin position="200"/>
        <end position="221"/>
    </location>
</feature>
<protein>
    <submittedName>
        <fullName evidence="3">Uncharacterized protein</fullName>
    </submittedName>
</protein>
<dbReference type="Proteomes" id="UP000077671">
    <property type="component" value="Unassembled WGS sequence"/>
</dbReference>
<sequence length="541" mass="59741">MPRFSKLEQDFSDSGTATEDTDPGERQGPLHALATILSEMPALRDDKTFARKAFMLPTNPGLVIDGQSIALPVFSSAQAQEIIAHCEPASLSVADASTSASAAANAGAPMPSAWQVDAAKVTFTNPSWATGIEQLRQHVAGDLSMSGTAITLQPQKLILYTPGARLTRRRDEQATKKGFASLILQLPSKYTGHDLVVYEHEQGESPGPEPEPEPEPEPFAHKHDFGHRLNEAQFACHYAVMYSDADRELTELTDGYRLAMLYNIGWPSSHPVPVPSLSDDMKTQLVRALTEASRSRRKFHMFLNNVYSDGAIARQGTDALKDIDRDLVSQLQAANNSMPNQDFRYIFFLAKATRHVMYWYDKANKHRTPCWSTYADKGDNVDLDPGVPTYHIDDFYTVRGQKLPYSADVGNEEEDPGFSLDEEDTLNPHCTPRIQLWHGHRKVIYEGNTGLFDGPYKTTLYDKFLLLAWPRKMVTANANATDAEAFEDLAKLYSHAFFRAAPRQSPADILAALGHAPGASSTSRAAAGPSADEPASKRLRM</sequence>
<evidence type="ECO:0000313" key="4">
    <source>
        <dbReference type="Proteomes" id="UP000077671"/>
    </source>
</evidence>
<reference evidence="3" key="2">
    <citation type="journal article" date="2019" name="IMA Fungus">
        <title>Genome sequencing and comparison of five Tilletia species to identify candidate genes for the detection of regulated species infecting wheat.</title>
        <authorList>
            <person name="Nguyen H.D.T."/>
            <person name="Sultana T."/>
            <person name="Kesanakurti P."/>
            <person name="Hambleton S."/>
        </authorList>
    </citation>
    <scope>NUCLEOTIDE SEQUENCE</scope>
    <source>
        <strain evidence="3">DAOMC 238032</strain>
    </source>
</reference>
<feature type="region of interest" description="Disordered" evidence="1">
    <location>
        <begin position="518"/>
        <end position="541"/>
    </location>
</feature>
<evidence type="ECO:0000313" key="5">
    <source>
        <dbReference type="Proteomes" id="UP000836402"/>
    </source>
</evidence>
<organism evidence="3 4">
    <name type="scientific">Tilletia caries</name>
    <name type="common">wheat bunt fungus</name>
    <dbReference type="NCBI Taxonomy" id="13290"/>
    <lineage>
        <taxon>Eukaryota</taxon>
        <taxon>Fungi</taxon>
        <taxon>Dikarya</taxon>
        <taxon>Basidiomycota</taxon>
        <taxon>Ustilaginomycotina</taxon>
        <taxon>Exobasidiomycetes</taxon>
        <taxon>Tilletiales</taxon>
        <taxon>Tilletiaceae</taxon>
        <taxon>Tilletia</taxon>
    </lineage>
</organism>
<evidence type="ECO:0000313" key="2">
    <source>
        <dbReference type="EMBL" id="CAD6898955.1"/>
    </source>
</evidence>
<dbReference type="EMBL" id="CAJHJG010000177">
    <property type="protein sequence ID" value="CAD6898955.1"/>
    <property type="molecule type" value="Genomic_DNA"/>
</dbReference>
<name>A0A177VFR8_9BASI</name>
<gene>
    <name evidence="3" type="ORF">A4X03_0g4617</name>
    <name evidence="2" type="ORF">JKIAZH3_G240</name>
</gene>
<dbReference type="EMBL" id="LWDD02000644">
    <property type="protein sequence ID" value="KAE8257600.1"/>
    <property type="molecule type" value="Genomic_DNA"/>
</dbReference>
<evidence type="ECO:0000256" key="1">
    <source>
        <dbReference type="SAM" id="MobiDB-lite"/>
    </source>
</evidence>
<dbReference type="PANTHER" id="PTHR33099">
    <property type="entry name" value="FE2OG DIOXYGENASE DOMAIN-CONTAINING PROTEIN"/>
    <property type="match status" value="1"/>
</dbReference>
<proteinExistence type="predicted"/>
<keyword evidence="5" id="KW-1185">Reference proteome</keyword>
<evidence type="ECO:0000313" key="3">
    <source>
        <dbReference type="EMBL" id="KAE8257600.1"/>
    </source>
</evidence>